<accession>A0ABW5YC55</accession>
<gene>
    <name evidence="1" type="ORF">ACFS5N_10205</name>
</gene>
<organism evidence="1 2">
    <name type="scientific">Mucilaginibacter ximonensis</name>
    <dbReference type="NCBI Taxonomy" id="538021"/>
    <lineage>
        <taxon>Bacteria</taxon>
        <taxon>Pseudomonadati</taxon>
        <taxon>Bacteroidota</taxon>
        <taxon>Sphingobacteriia</taxon>
        <taxon>Sphingobacteriales</taxon>
        <taxon>Sphingobacteriaceae</taxon>
        <taxon>Mucilaginibacter</taxon>
    </lineage>
</organism>
<dbReference type="Proteomes" id="UP001597557">
    <property type="component" value="Unassembled WGS sequence"/>
</dbReference>
<comment type="caution">
    <text evidence="1">The sequence shown here is derived from an EMBL/GenBank/DDBJ whole genome shotgun (WGS) entry which is preliminary data.</text>
</comment>
<keyword evidence="2" id="KW-1185">Reference proteome</keyword>
<evidence type="ECO:0000313" key="2">
    <source>
        <dbReference type="Proteomes" id="UP001597557"/>
    </source>
</evidence>
<sequence>MLISKSGDLTELVCSSATILVKFELKHALAIQSQNILSVDDQTIQVTPLKVSGYRNATDLQNINSQKNVLQAYAEYELDYFKNDLHTELINPNNQWVITKSKGWFIWYFKVGSVPVNVAKQVKIQLFASTIVGDNILTINAPIFTESDFTKAGLIVNEMMETLTILKQ</sequence>
<evidence type="ECO:0000313" key="1">
    <source>
        <dbReference type="EMBL" id="MFD2872841.1"/>
    </source>
</evidence>
<protein>
    <submittedName>
        <fullName evidence="1">Uncharacterized protein</fullName>
    </submittedName>
</protein>
<name>A0ABW5YC55_9SPHI</name>
<dbReference type="EMBL" id="JBHUPD010000002">
    <property type="protein sequence ID" value="MFD2872841.1"/>
    <property type="molecule type" value="Genomic_DNA"/>
</dbReference>
<proteinExistence type="predicted"/>
<reference evidence="2" key="1">
    <citation type="journal article" date="2019" name="Int. J. Syst. Evol. Microbiol.">
        <title>The Global Catalogue of Microorganisms (GCM) 10K type strain sequencing project: providing services to taxonomists for standard genome sequencing and annotation.</title>
        <authorList>
            <consortium name="The Broad Institute Genomics Platform"/>
            <consortium name="The Broad Institute Genome Sequencing Center for Infectious Disease"/>
            <person name="Wu L."/>
            <person name="Ma J."/>
        </authorList>
    </citation>
    <scope>NUCLEOTIDE SEQUENCE [LARGE SCALE GENOMIC DNA]</scope>
    <source>
        <strain evidence="2">KCTC 22437</strain>
    </source>
</reference>
<dbReference type="RefSeq" id="WP_377184966.1">
    <property type="nucleotide sequence ID" value="NZ_JBHUPD010000002.1"/>
</dbReference>